<dbReference type="PANTHER" id="PTHR46890:SF48">
    <property type="entry name" value="RNA-DIRECTED DNA POLYMERASE"/>
    <property type="match status" value="1"/>
</dbReference>
<comment type="caution">
    <text evidence="2">The sequence shown here is derived from an EMBL/GenBank/DDBJ whole genome shotgun (WGS) entry which is preliminary data.</text>
</comment>
<gene>
    <name evidence="2" type="ORF">Sangu_1865800</name>
</gene>
<dbReference type="AlphaFoldDB" id="A0AAW2LVH7"/>
<evidence type="ECO:0000313" key="2">
    <source>
        <dbReference type="EMBL" id="KAL0322465.1"/>
    </source>
</evidence>
<name>A0AAW2LVH7_9LAMI</name>
<feature type="domain" description="Reverse transcriptase" evidence="1">
    <location>
        <begin position="22"/>
        <end position="112"/>
    </location>
</feature>
<proteinExistence type="predicted"/>
<sequence>MPKGFTATPISLILKTASPACRSKYRPISLCNVTNKICTKLMTISLGRVLSKVLLLSQSGFVPGRLLINNVLLAQDLIHSLKFRRPEANVVFKLDMAKAYNRVSWEFLYQFLYCGPIGFVPTDTAVQTVLGYQLKHLLVTYLGVPLYKGNRKACLFDSIISRLRDVLWDWAMTNLSHGGRLPKSVLITIERIFNGFLWARTMVASTSIGLLGKDMFFSGRRWIGCSESSRLCLGLSHEPVVAVSEQVILGQNTCMVAIVEICIRLLCLITKIIPRFGIDFCRIRDVLSHSYSGLWVMDLFLFCTIIGLERSL</sequence>
<dbReference type="PANTHER" id="PTHR46890">
    <property type="entry name" value="NON-LTR RETROLELEMENT REVERSE TRANSCRIPTASE-LIKE PROTEIN-RELATED"/>
    <property type="match status" value="1"/>
</dbReference>
<dbReference type="Pfam" id="PF00078">
    <property type="entry name" value="RVT_1"/>
    <property type="match status" value="1"/>
</dbReference>
<dbReference type="InterPro" id="IPR000477">
    <property type="entry name" value="RT_dom"/>
</dbReference>
<evidence type="ECO:0000259" key="1">
    <source>
        <dbReference type="Pfam" id="PF00078"/>
    </source>
</evidence>
<reference evidence="2" key="2">
    <citation type="journal article" date="2024" name="Plant">
        <title>Genomic evolution and insights into agronomic trait innovations of Sesamum species.</title>
        <authorList>
            <person name="Miao H."/>
            <person name="Wang L."/>
            <person name="Qu L."/>
            <person name="Liu H."/>
            <person name="Sun Y."/>
            <person name="Le M."/>
            <person name="Wang Q."/>
            <person name="Wei S."/>
            <person name="Zheng Y."/>
            <person name="Lin W."/>
            <person name="Duan Y."/>
            <person name="Cao H."/>
            <person name="Xiong S."/>
            <person name="Wang X."/>
            <person name="Wei L."/>
            <person name="Li C."/>
            <person name="Ma Q."/>
            <person name="Ju M."/>
            <person name="Zhao R."/>
            <person name="Li G."/>
            <person name="Mu C."/>
            <person name="Tian Q."/>
            <person name="Mei H."/>
            <person name="Zhang T."/>
            <person name="Gao T."/>
            <person name="Zhang H."/>
        </authorList>
    </citation>
    <scope>NUCLEOTIDE SEQUENCE</scope>
    <source>
        <strain evidence="2">G01</strain>
    </source>
</reference>
<organism evidence="2">
    <name type="scientific">Sesamum angustifolium</name>
    <dbReference type="NCBI Taxonomy" id="2727405"/>
    <lineage>
        <taxon>Eukaryota</taxon>
        <taxon>Viridiplantae</taxon>
        <taxon>Streptophyta</taxon>
        <taxon>Embryophyta</taxon>
        <taxon>Tracheophyta</taxon>
        <taxon>Spermatophyta</taxon>
        <taxon>Magnoliopsida</taxon>
        <taxon>eudicotyledons</taxon>
        <taxon>Gunneridae</taxon>
        <taxon>Pentapetalae</taxon>
        <taxon>asterids</taxon>
        <taxon>lamiids</taxon>
        <taxon>Lamiales</taxon>
        <taxon>Pedaliaceae</taxon>
        <taxon>Sesamum</taxon>
    </lineage>
</organism>
<reference evidence="2" key="1">
    <citation type="submission" date="2020-06" db="EMBL/GenBank/DDBJ databases">
        <authorList>
            <person name="Li T."/>
            <person name="Hu X."/>
            <person name="Zhang T."/>
            <person name="Song X."/>
            <person name="Zhang H."/>
            <person name="Dai N."/>
            <person name="Sheng W."/>
            <person name="Hou X."/>
            <person name="Wei L."/>
        </authorList>
    </citation>
    <scope>NUCLEOTIDE SEQUENCE</scope>
    <source>
        <strain evidence="2">G01</strain>
        <tissue evidence="2">Leaf</tissue>
    </source>
</reference>
<dbReference type="InterPro" id="IPR052343">
    <property type="entry name" value="Retrotransposon-Effector_Assoc"/>
</dbReference>
<accession>A0AAW2LVH7</accession>
<protein>
    <recommendedName>
        <fullName evidence="1">Reverse transcriptase domain-containing protein</fullName>
    </recommendedName>
</protein>
<dbReference type="EMBL" id="JACGWK010000012">
    <property type="protein sequence ID" value="KAL0322465.1"/>
    <property type="molecule type" value="Genomic_DNA"/>
</dbReference>